<name>A0A553NTR3_TIGCA</name>
<protein>
    <recommendedName>
        <fullName evidence="4">WSC domain-containing protein</fullName>
    </recommendedName>
</protein>
<dbReference type="Proteomes" id="UP000318571">
    <property type="component" value="Chromosome 1"/>
</dbReference>
<dbReference type="AlphaFoldDB" id="A0A553NTR3"/>
<keyword evidence="3" id="KW-1185">Reference proteome</keyword>
<comment type="caution">
    <text evidence="2">The sequence shown here is derived from an EMBL/GenBank/DDBJ whole genome shotgun (WGS) entry which is preliminary data.</text>
</comment>
<keyword evidence="1" id="KW-0732">Signal</keyword>
<evidence type="ECO:0000313" key="2">
    <source>
        <dbReference type="EMBL" id="TRY68818.1"/>
    </source>
</evidence>
<feature type="signal peptide" evidence="1">
    <location>
        <begin position="1"/>
        <end position="19"/>
    </location>
</feature>
<dbReference type="Gene3D" id="3.50.4.10">
    <property type="entry name" value="Hepatocyte Growth Factor"/>
    <property type="match status" value="1"/>
</dbReference>
<evidence type="ECO:0000256" key="1">
    <source>
        <dbReference type="SAM" id="SignalP"/>
    </source>
</evidence>
<evidence type="ECO:0000313" key="3">
    <source>
        <dbReference type="Proteomes" id="UP000318571"/>
    </source>
</evidence>
<reference evidence="2 3" key="1">
    <citation type="journal article" date="2018" name="Nat. Ecol. Evol.">
        <title>Genomic signatures of mitonuclear coevolution across populations of Tigriopus californicus.</title>
        <authorList>
            <person name="Barreto F.S."/>
            <person name="Watson E.T."/>
            <person name="Lima T.G."/>
            <person name="Willett C.S."/>
            <person name="Edmands S."/>
            <person name="Li W."/>
            <person name="Burton R.S."/>
        </authorList>
    </citation>
    <scope>NUCLEOTIDE SEQUENCE [LARGE SCALE GENOMIC DNA]</scope>
    <source>
        <strain evidence="2 3">San Diego</strain>
    </source>
</reference>
<evidence type="ECO:0008006" key="4">
    <source>
        <dbReference type="Google" id="ProtNLM"/>
    </source>
</evidence>
<feature type="chain" id="PRO_5021797952" description="WSC domain-containing protein" evidence="1">
    <location>
        <begin position="20"/>
        <end position="282"/>
    </location>
</feature>
<gene>
    <name evidence="2" type="ORF">TCAL_12895</name>
</gene>
<dbReference type="EMBL" id="VCGU01000010">
    <property type="protein sequence ID" value="TRY68818.1"/>
    <property type="molecule type" value="Genomic_DNA"/>
</dbReference>
<sequence>MRPIFLSSVVLALFGGFEAKSAIANSKAKPIAGEKACIEANTDISGNNVNDGLSTKFYSMNECIDYCKRTTGANYFVWSDQTFFDPNYQYTCWCKANKVDTSVSYGTFSGPLGCAPEANCCLNILVQSSGSLAGSGQAHILGYYTKISEGEDGHPVYQQTTQLKHFLFYRSNIKNWFVNDAMGVNQGYALNSGAETCITDSTGMWEYYDFGVGDWVPDPTARAICVDDVPPPPEEQCNSGSLCDGCVLTLPFENTIYCCKDQCQYGWIDYDPNNSPMCTCGV</sequence>
<organism evidence="2 3">
    <name type="scientific">Tigriopus californicus</name>
    <name type="common">Marine copepod</name>
    <dbReference type="NCBI Taxonomy" id="6832"/>
    <lineage>
        <taxon>Eukaryota</taxon>
        <taxon>Metazoa</taxon>
        <taxon>Ecdysozoa</taxon>
        <taxon>Arthropoda</taxon>
        <taxon>Crustacea</taxon>
        <taxon>Multicrustacea</taxon>
        <taxon>Hexanauplia</taxon>
        <taxon>Copepoda</taxon>
        <taxon>Harpacticoida</taxon>
        <taxon>Harpacticidae</taxon>
        <taxon>Tigriopus</taxon>
    </lineage>
</organism>
<accession>A0A553NTR3</accession>
<proteinExistence type="predicted"/>